<dbReference type="AlphaFoldDB" id="A0AAD4N4H0"/>
<comment type="caution">
    <text evidence="2">The sequence shown here is derived from an EMBL/GenBank/DDBJ whole genome shotgun (WGS) entry which is preliminary data.</text>
</comment>
<feature type="transmembrane region" description="Helical" evidence="1">
    <location>
        <begin position="59"/>
        <end position="77"/>
    </location>
</feature>
<dbReference type="Proteomes" id="UP001201812">
    <property type="component" value="Unassembled WGS sequence"/>
</dbReference>
<protein>
    <submittedName>
        <fullName evidence="2">Uncharacterized protein</fullName>
    </submittedName>
</protein>
<evidence type="ECO:0000256" key="1">
    <source>
        <dbReference type="SAM" id="Phobius"/>
    </source>
</evidence>
<keyword evidence="3" id="KW-1185">Reference proteome</keyword>
<organism evidence="2 3">
    <name type="scientific">Ditylenchus destructor</name>
    <dbReference type="NCBI Taxonomy" id="166010"/>
    <lineage>
        <taxon>Eukaryota</taxon>
        <taxon>Metazoa</taxon>
        <taxon>Ecdysozoa</taxon>
        <taxon>Nematoda</taxon>
        <taxon>Chromadorea</taxon>
        <taxon>Rhabditida</taxon>
        <taxon>Tylenchina</taxon>
        <taxon>Tylenchomorpha</taxon>
        <taxon>Sphaerularioidea</taxon>
        <taxon>Anguinidae</taxon>
        <taxon>Anguininae</taxon>
        <taxon>Ditylenchus</taxon>
    </lineage>
</organism>
<sequence length="78" mass="8050">MNPNIDFPAECLALIGIENPSASGQGAPNCGQYVAPGQPKPGVRQPPSSGISPITERPVVAFLTALAIIGLAYLYCII</sequence>
<keyword evidence="1" id="KW-0812">Transmembrane</keyword>
<reference evidence="2" key="1">
    <citation type="submission" date="2022-01" db="EMBL/GenBank/DDBJ databases">
        <title>Genome Sequence Resource for Two Populations of Ditylenchus destructor, the Migratory Endoparasitic Phytonematode.</title>
        <authorList>
            <person name="Zhang H."/>
            <person name="Lin R."/>
            <person name="Xie B."/>
        </authorList>
    </citation>
    <scope>NUCLEOTIDE SEQUENCE</scope>
    <source>
        <strain evidence="2">BazhouSP</strain>
    </source>
</reference>
<gene>
    <name evidence="2" type="ORF">DdX_10188</name>
</gene>
<keyword evidence="1" id="KW-0472">Membrane</keyword>
<proteinExistence type="predicted"/>
<keyword evidence="1" id="KW-1133">Transmembrane helix</keyword>
<dbReference type="EMBL" id="JAKKPZ010000022">
    <property type="protein sequence ID" value="KAI1711313.1"/>
    <property type="molecule type" value="Genomic_DNA"/>
</dbReference>
<evidence type="ECO:0000313" key="2">
    <source>
        <dbReference type="EMBL" id="KAI1711313.1"/>
    </source>
</evidence>
<name>A0AAD4N4H0_9BILA</name>
<accession>A0AAD4N4H0</accession>
<evidence type="ECO:0000313" key="3">
    <source>
        <dbReference type="Proteomes" id="UP001201812"/>
    </source>
</evidence>